<evidence type="ECO:0000256" key="5">
    <source>
        <dbReference type="ARBA" id="ARBA00037974"/>
    </source>
</evidence>
<dbReference type="InterPro" id="IPR015422">
    <property type="entry name" value="PyrdxlP-dep_Trfase_small"/>
</dbReference>
<dbReference type="EC" id="4.4.1.13" evidence="2"/>
<dbReference type="STRING" id="459349.CLOAM1025"/>
<dbReference type="Gene3D" id="3.40.640.10">
    <property type="entry name" value="Type I PLP-dependent aspartate aminotransferase-like (Major domain)"/>
    <property type="match status" value="1"/>
</dbReference>
<name>B0VHT2_CLOAI</name>
<sequence length="390" mass="44576">MKQNRFDEIIDRRNSGCYKYDGLKMLYGKSELIPLWVADMDFAVSDKIISALSERLKHPVFGYNLRLDDFYEAIISWQERRFDWNVQQDWIIAVPGLVPAISLAVLSLTEPGERILIQTPVYRPFYDAVLDHKRKLLTSALVNTNGIYSIDWQDFEEKLKQAKLFIFCSPHNPVSRVWTKEELTKIGNLCAKYKVPVFSDEIHADIVYPGYKHLPLASLNDFSEICLTGVSPSKSFNIAGLATAVVIVSNLEIRNKFNELNTKLHLYLGNTFGIRALIAAYSESENWLDELLCYLNKNRIYITEFVQNELPGVKISPIEGTFLAWLDFRNWGLTEAKLQEIMVNKAGLALEPGTEFGKDGEGFMRLNFGCPKSILEIALKRLQVLAREYG</sequence>
<evidence type="ECO:0000256" key="1">
    <source>
        <dbReference type="ARBA" id="ARBA00001933"/>
    </source>
</evidence>
<dbReference type="InterPro" id="IPR004839">
    <property type="entry name" value="Aminotransferase_I/II_large"/>
</dbReference>
<dbReference type="eggNOG" id="COG1168">
    <property type="taxonomic scope" value="Bacteria"/>
</dbReference>
<dbReference type="OrthoDB" id="3224382at2"/>
<dbReference type="InterPro" id="IPR051798">
    <property type="entry name" value="Class-II_PLP-Dep_Aminotrans"/>
</dbReference>
<dbReference type="NCBIfam" id="TIGR04350">
    <property type="entry name" value="C_S_lyase_PatB"/>
    <property type="match status" value="1"/>
</dbReference>
<dbReference type="EMBL" id="CU466930">
    <property type="protein sequence ID" value="CAO80897.1"/>
    <property type="molecule type" value="Genomic_DNA"/>
</dbReference>
<dbReference type="Gene3D" id="3.90.1150.10">
    <property type="entry name" value="Aspartate Aminotransferase, domain 1"/>
    <property type="match status" value="1"/>
</dbReference>
<evidence type="ECO:0000256" key="4">
    <source>
        <dbReference type="ARBA" id="ARBA00023239"/>
    </source>
</evidence>
<feature type="domain" description="Aminotransferase class I/classII large" evidence="6">
    <location>
        <begin position="33"/>
        <end position="382"/>
    </location>
</feature>
<keyword evidence="3" id="KW-0663">Pyridoxal phosphate</keyword>
<evidence type="ECO:0000256" key="3">
    <source>
        <dbReference type="ARBA" id="ARBA00022898"/>
    </source>
</evidence>
<dbReference type="InterPro" id="IPR027619">
    <property type="entry name" value="C-S_lyase_PatB-like"/>
</dbReference>
<keyword evidence="8" id="KW-1185">Reference proteome</keyword>
<dbReference type="InterPro" id="IPR015421">
    <property type="entry name" value="PyrdxlP-dep_Trfase_major"/>
</dbReference>
<dbReference type="PANTHER" id="PTHR43525:SF1">
    <property type="entry name" value="PROTEIN MALY"/>
    <property type="match status" value="1"/>
</dbReference>
<dbReference type="GO" id="GO:0008483">
    <property type="term" value="F:transaminase activity"/>
    <property type="evidence" value="ECO:0007669"/>
    <property type="project" value="UniProtKB-KW"/>
</dbReference>
<dbReference type="HOGENOM" id="CLU_017584_15_0_0"/>
<evidence type="ECO:0000259" key="6">
    <source>
        <dbReference type="Pfam" id="PF00155"/>
    </source>
</evidence>
<gene>
    <name evidence="7" type="ordered locus">CLOAM1025</name>
</gene>
<comment type="cofactor">
    <cofactor evidence="1">
        <name>pyridoxal 5'-phosphate</name>
        <dbReference type="ChEBI" id="CHEBI:597326"/>
    </cofactor>
</comment>
<dbReference type="RefSeq" id="WP_015424755.1">
    <property type="nucleotide sequence ID" value="NC_020449.1"/>
</dbReference>
<dbReference type="InterPro" id="IPR015424">
    <property type="entry name" value="PyrdxlP-dep_Trfase"/>
</dbReference>
<organism evidence="7 8">
    <name type="scientific">Cloacimonas acidaminovorans (strain Evry)</name>
    <dbReference type="NCBI Taxonomy" id="459349"/>
    <lineage>
        <taxon>Bacteria</taxon>
        <taxon>Pseudomonadati</taxon>
        <taxon>Candidatus Cloacimonadota</taxon>
        <taxon>Candidatus Cloacimonadia</taxon>
        <taxon>Candidatus Cloacimonadales</taxon>
        <taxon>Candidatus Cloacimonadaceae</taxon>
        <taxon>Candidatus Cloacimonas</taxon>
    </lineage>
</organism>
<keyword evidence="4" id="KW-0456">Lyase</keyword>
<keyword evidence="7" id="KW-0808">Transferase</keyword>
<evidence type="ECO:0000256" key="2">
    <source>
        <dbReference type="ARBA" id="ARBA00012224"/>
    </source>
</evidence>
<keyword evidence="7" id="KW-0032">Aminotransferase</keyword>
<dbReference type="Pfam" id="PF00155">
    <property type="entry name" value="Aminotran_1_2"/>
    <property type="match status" value="1"/>
</dbReference>
<dbReference type="AlphaFoldDB" id="B0VHT2"/>
<dbReference type="GO" id="GO:0030170">
    <property type="term" value="F:pyridoxal phosphate binding"/>
    <property type="evidence" value="ECO:0007669"/>
    <property type="project" value="InterPro"/>
</dbReference>
<dbReference type="Proteomes" id="UP000002019">
    <property type="component" value="Chromosome"/>
</dbReference>
<dbReference type="PANTHER" id="PTHR43525">
    <property type="entry name" value="PROTEIN MALY"/>
    <property type="match status" value="1"/>
</dbReference>
<reference evidence="7 8" key="1">
    <citation type="journal article" date="2008" name="J. Bacteriol.">
        <title>'Candidatus Cloacamonas acidaminovorans': genome sequence reconstruction provides a first glimpse of a new bacterial division.</title>
        <authorList>
            <person name="Pelletier E."/>
            <person name="Kreimeyer A."/>
            <person name="Bocs S."/>
            <person name="Rouy Z."/>
            <person name="Gyapay G."/>
            <person name="Chouari R."/>
            <person name="Riviere D."/>
            <person name="Ganesan A."/>
            <person name="Daegelen P."/>
            <person name="Sghir A."/>
            <person name="Cohen G.N."/>
            <person name="Medigue C."/>
            <person name="Weissenbach J."/>
            <person name="Le Paslier D."/>
        </authorList>
    </citation>
    <scope>NUCLEOTIDE SEQUENCE [LARGE SCALE GENOMIC DNA]</scope>
    <source>
        <strain evidence="8">Evry</strain>
    </source>
</reference>
<proteinExistence type="inferred from homology"/>
<dbReference type="GO" id="GO:0047804">
    <property type="term" value="F:cysteine-S-conjugate beta-lyase activity"/>
    <property type="evidence" value="ECO:0007669"/>
    <property type="project" value="UniProtKB-EC"/>
</dbReference>
<dbReference type="SUPFAM" id="SSF53383">
    <property type="entry name" value="PLP-dependent transferases"/>
    <property type="match status" value="1"/>
</dbReference>
<evidence type="ECO:0000313" key="8">
    <source>
        <dbReference type="Proteomes" id="UP000002019"/>
    </source>
</evidence>
<dbReference type="CDD" id="cd00609">
    <property type="entry name" value="AAT_like"/>
    <property type="match status" value="1"/>
</dbReference>
<dbReference type="KEGG" id="caci:CLOAM1025"/>
<accession>B0VHT2</accession>
<comment type="similarity">
    <text evidence="5">Belongs to the class-II pyridoxal-phosphate-dependent aminotransferase family. MalY/PatB cystathionine beta-lyase subfamily.</text>
</comment>
<protein>
    <recommendedName>
        <fullName evidence="2">cysteine-S-conjugate beta-lyase</fullName>
        <ecNumber evidence="2">4.4.1.13</ecNumber>
    </recommendedName>
</protein>
<evidence type="ECO:0000313" key="7">
    <source>
        <dbReference type="EMBL" id="CAO80897.1"/>
    </source>
</evidence>